<gene>
    <name evidence="3" type="ORF">NMOB1V02_LOCUS3676</name>
</gene>
<evidence type="ECO:0000313" key="4">
    <source>
        <dbReference type="Proteomes" id="UP000678499"/>
    </source>
</evidence>
<feature type="region of interest" description="Disordered" evidence="2">
    <location>
        <begin position="267"/>
        <end position="293"/>
    </location>
</feature>
<dbReference type="Proteomes" id="UP000678499">
    <property type="component" value="Unassembled WGS sequence"/>
</dbReference>
<name>A0A7R9BIB4_9CRUS</name>
<proteinExistence type="predicted"/>
<evidence type="ECO:0000313" key="3">
    <source>
        <dbReference type="EMBL" id="CAD7275890.1"/>
    </source>
</evidence>
<reference evidence="3" key="1">
    <citation type="submission" date="2020-11" db="EMBL/GenBank/DDBJ databases">
        <authorList>
            <person name="Tran Van P."/>
        </authorList>
    </citation>
    <scope>NUCLEOTIDE SEQUENCE</scope>
</reference>
<accession>A0A7R9BIB4</accession>
<feature type="compositionally biased region" description="Polar residues" evidence="2">
    <location>
        <begin position="528"/>
        <end position="548"/>
    </location>
</feature>
<feature type="compositionally biased region" description="Basic and acidic residues" evidence="2">
    <location>
        <begin position="29"/>
        <end position="39"/>
    </location>
</feature>
<keyword evidence="1" id="KW-0193">Cuticle</keyword>
<feature type="compositionally biased region" description="Low complexity" evidence="2">
    <location>
        <begin position="505"/>
        <end position="516"/>
    </location>
</feature>
<sequence>MAWVRVGLLCDGDRRCCRGRPSVVTSFRPEVRRSSECSARRHRQRDSASSEEDEVPSPGVSRSFAAVSTNDFSYGYTVNSPVQKNHQSVQQTSRDGVVTGHYSFLDAVGNLHVTEYTADSDHGYRAKTYTVPNYGSPSNPALAAQKRANPFITRDSSADARKQGTSVVTSGGVRTGKTAVFKTPEEEFGVRLVTKPVTKVKDFPTLIPFNPRPTAATSIDDGKIFTFTRHGRQPIAHLIELSTIPTTASPSESDEVRTTIDLLRVPVTGNDEESSQISTEKDQDSGFRQSGVNSNLNSGFQRVNFQDFGPRFRVTQTPFVLQKSSDFGIKIQEFNSQEIRGQNSDSLFSKNVEQSQKRESQEFFPTTQSASRPQDVDSKEIDVLSTLRLFTLPQQTASANVLTSQLSSTEISKLSTDAKSQELLFDSPKPTTPIVKRRKSARKILTRTSPIFQTTTELTPLTSSLSLSSTEVLSSSALSPSTTSTTELTTSTQVQKKKKKKQPKTKTSPSPPQTSSESLITRPGPEIPSQQLSTAQESTEITTTSAPTSGKPRKIIRKKKKKTTASRKGETEPILATKKCCDFENMDSETKLVVGIVYASIILDNVLLTAIGDCAAVSWKNPIALVYDRQIPFFITGAEDRARVCRGKSLDRNVTGYYPGFMFFDTDLTTQTTTKFCAISHPHPNATGTKVKTNPDFEGALSVDDKSPLCE</sequence>
<feature type="region of interest" description="Disordered" evidence="2">
    <location>
        <begin position="475"/>
        <end position="570"/>
    </location>
</feature>
<feature type="compositionally biased region" description="Low complexity" evidence="2">
    <location>
        <begin position="475"/>
        <end position="494"/>
    </location>
</feature>
<dbReference type="EMBL" id="CAJPEX010000502">
    <property type="protein sequence ID" value="CAG0916042.1"/>
    <property type="molecule type" value="Genomic_DNA"/>
</dbReference>
<dbReference type="PROSITE" id="PS51155">
    <property type="entry name" value="CHIT_BIND_RR_2"/>
    <property type="match status" value="1"/>
</dbReference>
<evidence type="ECO:0000256" key="1">
    <source>
        <dbReference type="PROSITE-ProRule" id="PRU00497"/>
    </source>
</evidence>
<feature type="compositionally biased region" description="Polar residues" evidence="2">
    <location>
        <begin position="363"/>
        <end position="372"/>
    </location>
</feature>
<dbReference type="EMBL" id="OA882539">
    <property type="protein sequence ID" value="CAD7275890.1"/>
    <property type="molecule type" value="Genomic_DNA"/>
</dbReference>
<dbReference type="Pfam" id="PF00379">
    <property type="entry name" value="Chitin_bind_4"/>
    <property type="match status" value="1"/>
</dbReference>
<feature type="region of interest" description="Disordered" evidence="2">
    <location>
        <begin position="29"/>
        <end position="62"/>
    </location>
</feature>
<evidence type="ECO:0008006" key="5">
    <source>
        <dbReference type="Google" id="ProtNLM"/>
    </source>
</evidence>
<dbReference type="InterPro" id="IPR000618">
    <property type="entry name" value="Insect_cuticle"/>
</dbReference>
<feature type="region of interest" description="Disordered" evidence="2">
    <location>
        <begin position="349"/>
        <end position="375"/>
    </location>
</feature>
<dbReference type="OrthoDB" id="6436078at2759"/>
<organism evidence="3">
    <name type="scientific">Notodromas monacha</name>
    <dbReference type="NCBI Taxonomy" id="399045"/>
    <lineage>
        <taxon>Eukaryota</taxon>
        <taxon>Metazoa</taxon>
        <taxon>Ecdysozoa</taxon>
        <taxon>Arthropoda</taxon>
        <taxon>Crustacea</taxon>
        <taxon>Oligostraca</taxon>
        <taxon>Ostracoda</taxon>
        <taxon>Podocopa</taxon>
        <taxon>Podocopida</taxon>
        <taxon>Cypridocopina</taxon>
        <taxon>Cypridoidea</taxon>
        <taxon>Cyprididae</taxon>
        <taxon>Notodromas</taxon>
    </lineage>
</organism>
<dbReference type="GO" id="GO:0042302">
    <property type="term" value="F:structural constituent of cuticle"/>
    <property type="evidence" value="ECO:0007669"/>
    <property type="project" value="UniProtKB-UniRule"/>
</dbReference>
<protein>
    <recommendedName>
        <fullName evidence="5">Cuticle protein 6</fullName>
    </recommendedName>
</protein>
<feature type="compositionally biased region" description="Basic residues" evidence="2">
    <location>
        <begin position="495"/>
        <end position="504"/>
    </location>
</feature>
<keyword evidence="4" id="KW-1185">Reference proteome</keyword>
<evidence type="ECO:0000256" key="2">
    <source>
        <dbReference type="SAM" id="MobiDB-lite"/>
    </source>
</evidence>
<feature type="compositionally biased region" description="Basic residues" evidence="2">
    <location>
        <begin position="551"/>
        <end position="565"/>
    </location>
</feature>
<dbReference type="AlphaFoldDB" id="A0A7R9BIB4"/>